<reference evidence="2 3" key="1">
    <citation type="submission" date="2018-08" db="EMBL/GenBank/DDBJ databases">
        <title>A genome reference for cultivated species of the human gut microbiota.</title>
        <authorList>
            <person name="Zou Y."/>
            <person name="Xue W."/>
            <person name="Luo G."/>
        </authorList>
    </citation>
    <scope>NUCLEOTIDE SEQUENCE [LARGE SCALE GENOMIC DNA]</scope>
    <source>
        <strain evidence="2 3">AF22-3AC</strain>
    </source>
</reference>
<dbReference type="AlphaFoldDB" id="A0A412IGJ8"/>
<proteinExistence type="predicted"/>
<evidence type="ECO:0000313" key="2">
    <source>
        <dbReference type="EMBL" id="RGS36218.1"/>
    </source>
</evidence>
<feature type="transmembrane region" description="Helical" evidence="1">
    <location>
        <begin position="109"/>
        <end position="130"/>
    </location>
</feature>
<feature type="transmembrane region" description="Helical" evidence="1">
    <location>
        <begin position="12"/>
        <end position="30"/>
    </location>
</feature>
<gene>
    <name evidence="2" type="ORF">DWX97_12650</name>
</gene>
<organism evidence="2 3">
    <name type="scientific">Bacteroides cellulosilyticus</name>
    <dbReference type="NCBI Taxonomy" id="246787"/>
    <lineage>
        <taxon>Bacteria</taxon>
        <taxon>Pseudomonadati</taxon>
        <taxon>Bacteroidota</taxon>
        <taxon>Bacteroidia</taxon>
        <taxon>Bacteroidales</taxon>
        <taxon>Bacteroidaceae</taxon>
        <taxon>Bacteroides</taxon>
    </lineage>
</organism>
<accession>A0A412IGJ8</accession>
<keyword evidence="1" id="KW-1133">Transmembrane helix</keyword>
<protein>
    <submittedName>
        <fullName evidence="2">Uncharacterized protein</fullName>
    </submittedName>
</protein>
<feature type="transmembrane region" description="Helical" evidence="1">
    <location>
        <begin position="36"/>
        <end position="57"/>
    </location>
</feature>
<dbReference type="EMBL" id="QRVJ01000010">
    <property type="protein sequence ID" value="RGS36218.1"/>
    <property type="molecule type" value="Genomic_DNA"/>
</dbReference>
<keyword evidence="1" id="KW-0472">Membrane</keyword>
<evidence type="ECO:0000256" key="1">
    <source>
        <dbReference type="SAM" id="Phobius"/>
    </source>
</evidence>
<sequence length="135" mass="15973">MKNFILNVGEKLFIPTCIIFISYCIFYRYIAFLPYLIILKVILLLLAAIQIIAWALGKFGNAKRNNKLRLSNNNVVKSFYLHSRRIITLVFSYYFAVYLIFFLDKRSVLYNYLILLLFGLYLGYEIAVIANRYKK</sequence>
<evidence type="ECO:0000313" key="3">
    <source>
        <dbReference type="Proteomes" id="UP000283341"/>
    </source>
</evidence>
<feature type="transmembrane region" description="Helical" evidence="1">
    <location>
        <begin position="86"/>
        <end position="103"/>
    </location>
</feature>
<dbReference type="Proteomes" id="UP000283341">
    <property type="component" value="Unassembled WGS sequence"/>
</dbReference>
<name>A0A412IGJ8_9BACE</name>
<keyword evidence="1" id="KW-0812">Transmembrane</keyword>
<comment type="caution">
    <text evidence="2">The sequence shown here is derived from an EMBL/GenBank/DDBJ whole genome shotgun (WGS) entry which is preliminary data.</text>
</comment>